<dbReference type="Gene3D" id="1.10.510.10">
    <property type="entry name" value="Transferase(Phosphotransferase) domain 1"/>
    <property type="match status" value="1"/>
</dbReference>
<evidence type="ECO:0000259" key="6">
    <source>
        <dbReference type="PROSITE" id="PS51294"/>
    </source>
</evidence>
<name>A0ABY9DH81_VITVI</name>
<dbReference type="InterPro" id="IPR001245">
    <property type="entry name" value="Ser-Thr/Tyr_kinase_cat_dom"/>
</dbReference>
<dbReference type="InterPro" id="IPR000719">
    <property type="entry name" value="Prot_kinase_dom"/>
</dbReference>
<accession>A0ABY9DH81</accession>
<evidence type="ECO:0000256" key="3">
    <source>
        <dbReference type="ARBA" id="ARBA00023242"/>
    </source>
</evidence>
<dbReference type="PROSITE" id="PS50011">
    <property type="entry name" value="PROTEIN_KINASE_DOM"/>
    <property type="match status" value="1"/>
</dbReference>
<dbReference type="InterPro" id="IPR051824">
    <property type="entry name" value="LRR_Rcpt-Like_S/T_Kinase"/>
</dbReference>
<evidence type="ECO:0000259" key="4">
    <source>
        <dbReference type="PROSITE" id="PS50011"/>
    </source>
</evidence>
<reference evidence="7 8" key="1">
    <citation type="journal article" date="2023" name="Hortic Res">
        <title>The complete reference genome for grapevine (Vitis vinifera L.) genetics and breeding.</title>
        <authorList>
            <person name="Shi X."/>
            <person name="Cao S."/>
            <person name="Wang X."/>
            <person name="Huang S."/>
            <person name="Wang Y."/>
            <person name="Liu Z."/>
            <person name="Liu W."/>
            <person name="Leng X."/>
            <person name="Peng Y."/>
            <person name="Wang N."/>
            <person name="Wang Y."/>
            <person name="Ma Z."/>
            <person name="Xu X."/>
            <person name="Zhang F."/>
            <person name="Xue H."/>
            <person name="Zhong H."/>
            <person name="Wang Y."/>
            <person name="Zhang K."/>
            <person name="Velt A."/>
            <person name="Avia K."/>
            <person name="Holtgrawe D."/>
            <person name="Grimplet J."/>
            <person name="Matus J.T."/>
            <person name="Ware D."/>
            <person name="Wu X."/>
            <person name="Wang H."/>
            <person name="Liu C."/>
            <person name="Fang Y."/>
            <person name="Rustenholz C."/>
            <person name="Cheng Z."/>
            <person name="Xiao H."/>
            <person name="Zhou Y."/>
        </authorList>
    </citation>
    <scope>NUCLEOTIDE SEQUENCE [LARGE SCALE GENOMIC DNA]</scope>
    <source>
        <strain evidence="8">cv. Pinot noir / PN40024</strain>
        <tissue evidence="7">Leaf</tissue>
    </source>
</reference>
<proteinExistence type="predicted"/>
<dbReference type="PANTHER" id="PTHR48006:SF88">
    <property type="entry name" value="LRR RECEPTOR-LIKE KINASE FAMILY PROTEIN"/>
    <property type="match status" value="1"/>
</dbReference>
<feature type="domain" description="Myb-like" evidence="5">
    <location>
        <begin position="415"/>
        <end position="468"/>
    </location>
</feature>
<dbReference type="SUPFAM" id="SSF46689">
    <property type="entry name" value="Homeodomain-like"/>
    <property type="match status" value="2"/>
</dbReference>
<protein>
    <submittedName>
        <fullName evidence="7">Uncharacterized protein</fullName>
    </submittedName>
</protein>
<keyword evidence="3" id="KW-0539">Nucleus</keyword>
<keyword evidence="8" id="KW-1185">Reference proteome</keyword>
<dbReference type="InterPro" id="IPR001005">
    <property type="entry name" value="SANT/Myb"/>
</dbReference>
<dbReference type="EMBL" id="CP126663">
    <property type="protein sequence ID" value="WKA06206.1"/>
    <property type="molecule type" value="Genomic_DNA"/>
</dbReference>
<dbReference type="InterPro" id="IPR009057">
    <property type="entry name" value="Homeodomain-like_sf"/>
</dbReference>
<dbReference type="CDD" id="cd00167">
    <property type="entry name" value="SANT"/>
    <property type="match status" value="3"/>
</dbReference>
<evidence type="ECO:0000256" key="1">
    <source>
        <dbReference type="ARBA" id="ARBA00004123"/>
    </source>
</evidence>
<feature type="domain" description="Protein kinase" evidence="4">
    <location>
        <begin position="1"/>
        <end position="195"/>
    </location>
</feature>
<dbReference type="Pfam" id="PF07714">
    <property type="entry name" value="PK_Tyr_Ser-Thr"/>
    <property type="match status" value="1"/>
</dbReference>
<dbReference type="Proteomes" id="UP001227230">
    <property type="component" value="Chromosome 16"/>
</dbReference>
<dbReference type="InterPro" id="IPR017930">
    <property type="entry name" value="Myb_dom"/>
</dbReference>
<dbReference type="Pfam" id="PF13921">
    <property type="entry name" value="Myb_DNA-bind_6"/>
    <property type="match status" value="1"/>
</dbReference>
<dbReference type="InterPro" id="IPR011009">
    <property type="entry name" value="Kinase-like_dom_sf"/>
</dbReference>
<feature type="domain" description="Myb-like" evidence="5">
    <location>
        <begin position="279"/>
        <end position="342"/>
    </location>
</feature>
<organism evidence="7 8">
    <name type="scientific">Vitis vinifera</name>
    <name type="common">Grape</name>
    <dbReference type="NCBI Taxonomy" id="29760"/>
    <lineage>
        <taxon>Eukaryota</taxon>
        <taxon>Viridiplantae</taxon>
        <taxon>Streptophyta</taxon>
        <taxon>Embryophyta</taxon>
        <taxon>Tracheophyta</taxon>
        <taxon>Spermatophyta</taxon>
        <taxon>Magnoliopsida</taxon>
        <taxon>eudicotyledons</taxon>
        <taxon>Gunneridae</taxon>
        <taxon>Pentapetalae</taxon>
        <taxon>rosids</taxon>
        <taxon>Vitales</taxon>
        <taxon>Vitaceae</taxon>
        <taxon>Viteae</taxon>
        <taxon>Vitis</taxon>
    </lineage>
</organism>
<dbReference type="PROSITE" id="PS51294">
    <property type="entry name" value="HTH_MYB"/>
    <property type="match status" value="2"/>
</dbReference>
<dbReference type="PANTHER" id="PTHR48006">
    <property type="entry name" value="LEUCINE-RICH REPEAT-CONTAINING PROTEIN DDB_G0281931-RELATED"/>
    <property type="match status" value="1"/>
</dbReference>
<dbReference type="Pfam" id="PF00249">
    <property type="entry name" value="Myb_DNA-binding"/>
    <property type="match status" value="1"/>
</dbReference>
<comment type="subcellular location">
    <subcellularLocation>
        <location evidence="2">Membrane</location>
        <topology evidence="2">Single-pass type I membrane protein</topology>
    </subcellularLocation>
    <subcellularLocation>
        <location evidence="1">Nucleus</location>
    </subcellularLocation>
</comment>
<dbReference type="SUPFAM" id="SSF56112">
    <property type="entry name" value="Protein kinase-like (PK-like)"/>
    <property type="match status" value="1"/>
</dbReference>
<feature type="domain" description="HTH myb-type" evidence="6">
    <location>
        <begin position="279"/>
        <end position="346"/>
    </location>
</feature>
<sequence>MGNGNLYQWLHPNKAKAKILEWPLRARIGVGLARGLAWLHHNCMFLVGHGNINLKCILLDQNFEPQISNFGGTTLMKSSITDSTWGLFVGSADTENKRVQCPLKKDVYSSGIILLEMVTGKKPHKISDASRRFDGTLVDWINHLLSTSGLYDTIDKSLIGQGFDGEIFEFLKVACSCVKASPHQRPTMLEVDKILRNTVGRHQIDDDSESWTQNECGTSNDRDEYTDILILILWESIMARPPKTRWLWTREEDYKLKRCKEEHPNEPWGEIIKESIMARPPKMRWLWTREEDYKLKRCNKEHPNEPWGEIIKRANLWAFMSKQRLLEGRSANAIKNRWYNHLKKSTTTVSNPRRPLPYHVQQPLMNDQTTDHSLSEDDIKARLSSLFTDNDIEASVPSLFTEDDIEAWVESIMARPPKTRWLWTREEDYKLKHCKEEHPNEPWGEIIKRANLQDRDEKSCSHRWNNYLKFDFNDGEFSQQEDELIINLKSGGMSWAFMSKQRLLEGRSANAIKNCWYNHLKKSTATISDSRRPLPYHVQQPLMNDQTTDHSLSEDDIKARLSSLFTDNDIEASVPYLFTEDDIEAWVSFLCSPTDDDENPISSITKHSHSFSEDDIKAWVSSLFTDNDIEAWVSFLFTDDDIEASIPSLFTDDD</sequence>
<evidence type="ECO:0000256" key="2">
    <source>
        <dbReference type="ARBA" id="ARBA00004479"/>
    </source>
</evidence>
<evidence type="ECO:0000313" key="7">
    <source>
        <dbReference type="EMBL" id="WKA06206.1"/>
    </source>
</evidence>
<feature type="domain" description="HTH myb-type" evidence="6">
    <location>
        <begin position="415"/>
        <end position="472"/>
    </location>
</feature>
<feature type="domain" description="Myb-like" evidence="5">
    <location>
        <begin position="469"/>
        <end position="520"/>
    </location>
</feature>
<evidence type="ECO:0000313" key="8">
    <source>
        <dbReference type="Proteomes" id="UP001227230"/>
    </source>
</evidence>
<dbReference type="Gene3D" id="1.10.10.60">
    <property type="entry name" value="Homeodomain-like"/>
    <property type="match status" value="3"/>
</dbReference>
<gene>
    <name evidence="7" type="ORF">VitviT2T_024119</name>
</gene>
<evidence type="ECO:0000259" key="5">
    <source>
        <dbReference type="PROSITE" id="PS50090"/>
    </source>
</evidence>
<dbReference type="SMART" id="SM00717">
    <property type="entry name" value="SANT"/>
    <property type="match status" value="3"/>
</dbReference>
<dbReference type="PROSITE" id="PS50090">
    <property type="entry name" value="MYB_LIKE"/>
    <property type="match status" value="3"/>
</dbReference>